<dbReference type="PANTHER" id="PTHR12677">
    <property type="entry name" value="GOLGI APPARATUS MEMBRANE PROTEIN TVP38-RELATED"/>
    <property type="match status" value="1"/>
</dbReference>
<organism evidence="8">
    <name type="scientific">hydrothermal vent metagenome</name>
    <dbReference type="NCBI Taxonomy" id="652676"/>
    <lineage>
        <taxon>unclassified sequences</taxon>
        <taxon>metagenomes</taxon>
        <taxon>ecological metagenomes</taxon>
    </lineage>
</organism>
<feature type="transmembrane region" description="Helical" evidence="6">
    <location>
        <begin position="77"/>
        <end position="101"/>
    </location>
</feature>
<sequence>MHPYRRLLNGLLLIVLLVGAGWLLQSGALGVLPDKAWIDTEIRSQGVMGQVWFMGIAALFASLGLPRQVVAFLGGYAFGFVSGTLLAMLAVLLACMMSFGYGRVAKHFLGVSGVPERFQRIASFVHEHTFTTTLVIRLLPAGSNLLLNLAAGLGGIRALPFFAGSAFGYVPQMLVFALLGSGIRIDPGLRIGIAVVLFVISGVLGMQLYRRYRDRLPVTPGEPL</sequence>
<dbReference type="InterPro" id="IPR015414">
    <property type="entry name" value="TMEM64"/>
</dbReference>
<evidence type="ECO:0000256" key="2">
    <source>
        <dbReference type="ARBA" id="ARBA00022475"/>
    </source>
</evidence>
<dbReference type="PANTHER" id="PTHR12677:SF59">
    <property type="entry name" value="GOLGI APPARATUS MEMBRANE PROTEIN TVP38-RELATED"/>
    <property type="match status" value="1"/>
</dbReference>
<reference evidence="8" key="1">
    <citation type="submission" date="2018-06" db="EMBL/GenBank/DDBJ databases">
        <authorList>
            <person name="Zhirakovskaya E."/>
        </authorList>
    </citation>
    <scope>NUCLEOTIDE SEQUENCE</scope>
</reference>
<keyword evidence="2" id="KW-1003">Cell membrane</keyword>
<protein>
    <recommendedName>
        <fullName evidence="7">VTT domain-containing protein</fullName>
    </recommendedName>
</protein>
<accession>A0A3B0Z088</accession>
<feature type="domain" description="VTT" evidence="7">
    <location>
        <begin position="65"/>
        <end position="181"/>
    </location>
</feature>
<proteinExistence type="predicted"/>
<keyword evidence="4 6" id="KW-1133">Transmembrane helix</keyword>
<evidence type="ECO:0000256" key="1">
    <source>
        <dbReference type="ARBA" id="ARBA00004651"/>
    </source>
</evidence>
<gene>
    <name evidence="8" type="ORF">MNBD_GAMMA14-439</name>
</gene>
<feature type="transmembrane region" description="Helical" evidence="6">
    <location>
        <begin position="46"/>
        <end position="65"/>
    </location>
</feature>
<feature type="transmembrane region" description="Helical" evidence="6">
    <location>
        <begin position="189"/>
        <end position="209"/>
    </location>
</feature>
<keyword evidence="3 6" id="KW-0812">Transmembrane</keyword>
<evidence type="ECO:0000256" key="5">
    <source>
        <dbReference type="ARBA" id="ARBA00023136"/>
    </source>
</evidence>
<dbReference type="Pfam" id="PF09335">
    <property type="entry name" value="VTT_dom"/>
    <property type="match status" value="1"/>
</dbReference>
<comment type="subcellular location">
    <subcellularLocation>
        <location evidence="1">Cell membrane</location>
        <topology evidence="1">Multi-pass membrane protein</topology>
    </subcellularLocation>
</comment>
<dbReference type="EMBL" id="UOFM01000101">
    <property type="protein sequence ID" value="VAW74634.1"/>
    <property type="molecule type" value="Genomic_DNA"/>
</dbReference>
<dbReference type="InterPro" id="IPR032816">
    <property type="entry name" value="VTT_dom"/>
</dbReference>
<evidence type="ECO:0000256" key="4">
    <source>
        <dbReference type="ARBA" id="ARBA00022989"/>
    </source>
</evidence>
<dbReference type="AlphaFoldDB" id="A0A3B0Z088"/>
<evidence type="ECO:0000259" key="7">
    <source>
        <dbReference type="Pfam" id="PF09335"/>
    </source>
</evidence>
<dbReference type="GO" id="GO:0005886">
    <property type="term" value="C:plasma membrane"/>
    <property type="evidence" value="ECO:0007669"/>
    <property type="project" value="UniProtKB-SubCell"/>
</dbReference>
<keyword evidence="5 6" id="KW-0472">Membrane</keyword>
<evidence type="ECO:0000256" key="6">
    <source>
        <dbReference type="SAM" id="Phobius"/>
    </source>
</evidence>
<name>A0A3B0Z088_9ZZZZ</name>
<evidence type="ECO:0000313" key="8">
    <source>
        <dbReference type="EMBL" id="VAW74634.1"/>
    </source>
</evidence>
<evidence type="ECO:0000256" key="3">
    <source>
        <dbReference type="ARBA" id="ARBA00022692"/>
    </source>
</evidence>